<keyword evidence="4" id="KW-1185">Reference proteome</keyword>
<gene>
    <name evidence="3" type="ORF">SHERM_00756</name>
</gene>
<dbReference type="InterPro" id="IPR005162">
    <property type="entry name" value="Retrotrans_gag_dom"/>
</dbReference>
<feature type="region of interest" description="Disordered" evidence="1">
    <location>
        <begin position="21"/>
        <end position="76"/>
    </location>
</feature>
<feature type="compositionally biased region" description="Pro residues" evidence="1">
    <location>
        <begin position="54"/>
        <end position="72"/>
    </location>
</feature>
<dbReference type="Pfam" id="PF03732">
    <property type="entry name" value="Retrotrans_gag"/>
    <property type="match status" value="1"/>
</dbReference>
<dbReference type="PANTHER" id="PTHR33223:SF6">
    <property type="entry name" value="CCHC-TYPE DOMAIN-CONTAINING PROTEIN"/>
    <property type="match status" value="1"/>
</dbReference>
<feature type="non-terminal residue" evidence="3">
    <location>
        <position position="1"/>
    </location>
</feature>
<evidence type="ECO:0000313" key="3">
    <source>
        <dbReference type="EMBL" id="CAA0805841.1"/>
    </source>
</evidence>
<reference evidence="3" key="1">
    <citation type="submission" date="2019-12" db="EMBL/GenBank/DDBJ databases">
        <authorList>
            <person name="Scholes J."/>
        </authorList>
    </citation>
    <scope>NUCLEOTIDE SEQUENCE</scope>
</reference>
<dbReference type="OrthoDB" id="903801at2759"/>
<dbReference type="Proteomes" id="UP001153555">
    <property type="component" value="Unassembled WGS sequence"/>
</dbReference>
<dbReference type="PANTHER" id="PTHR33223">
    <property type="entry name" value="CCHC-TYPE DOMAIN-CONTAINING PROTEIN"/>
    <property type="match status" value="1"/>
</dbReference>
<feature type="compositionally biased region" description="Low complexity" evidence="1">
    <location>
        <begin position="326"/>
        <end position="337"/>
    </location>
</feature>
<feature type="compositionally biased region" description="Gly residues" evidence="1">
    <location>
        <begin position="29"/>
        <end position="39"/>
    </location>
</feature>
<sequence length="337" mass="38552">RSPSLNLSFLYFCQLMATRGRGRGRVGRGGRAGRGGRGGDQQPDPLNQQQPPIFQQPPPHQHPPVFQQPPPNQGQNHVQIMGQFRVLSPPTFTGADGPQAVDDWFMNLERIFEVLNYSDQEKIVCSRFQMIGDAGRWWSDVWRLKTTAERDAMTWEQMKLLISERYYPYHFREQMERQFYALQQGNLSVEEYEREFTRLSHFAPHMVDTDFKKSRRFLNGLQKDLRFVLSSHGYLTYAETILRAQQIAASQRLELDAAQQTVAQPRMIQPVSVQPPSFQPVQVQPAVYQQSSAQPSGSGGKRNFEGKKKKNQQNKKGGNGGRGDRQPAQQTPRARPP</sequence>
<feature type="domain" description="Retrotransposon gag" evidence="2">
    <location>
        <begin position="128"/>
        <end position="222"/>
    </location>
</feature>
<feature type="compositionally biased region" description="Low complexity" evidence="1">
    <location>
        <begin position="40"/>
        <end position="53"/>
    </location>
</feature>
<feature type="compositionally biased region" description="Low complexity" evidence="1">
    <location>
        <begin position="282"/>
        <end position="296"/>
    </location>
</feature>
<evidence type="ECO:0000259" key="2">
    <source>
        <dbReference type="Pfam" id="PF03732"/>
    </source>
</evidence>
<comment type="caution">
    <text evidence="3">The sequence shown here is derived from an EMBL/GenBank/DDBJ whole genome shotgun (WGS) entry which is preliminary data.</text>
</comment>
<dbReference type="AlphaFoldDB" id="A0A9N7MB03"/>
<feature type="region of interest" description="Disordered" evidence="1">
    <location>
        <begin position="282"/>
        <end position="337"/>
    </location>
</feature>
<feature type="non-terminal residue" evidence="3">
    <location>
        <position position="337"/>
    </location>
</feature>
<name>A0A9N7MB03_STRHE</name>
<accession>A0A9N7MB03</accession>
<evidence type="ECO:0000256" key="1">
    <source>
        <dbReference type="SAM" id="MobiDB-lite"/>
    </source>
</evidence>
<evidence type="ECO:0000313" key="4">
    <source>
        <dbReference type="Proteomes" id="UP001153555"/>
    </source>
</evidence>
<protein>
    <recommendedName>
        <fullName evidence="2">Retrotransposon gag domain-containing protein</fullName>
    </recommendedName>
</protein>
<dbReference type="EMBL" id="CACSLK010000214">
    <property type="protein sequence ID" value="CAA0805841.1"/>
    <property type="molecule type" value="Genomic_DNA"/>
</dbReference>
<proteinExistence type="predicted"/>
<organism evidence="3 4">
    <name type="scientific">Striga hermonthica</name>
    <name type="common">Purple witchweed</name>
    <name type="synonym">Buchnera hermonthica</name>
    <dbReference type="NCBI Taxonomy" id="68872"/>
    <lineage>
        <taxon>Eukaryota</taxon>
        <taxon>Viridiplantae</taxon>
        <taxon>Streptophyta</taxon>
        <taxon>Embryophyta</taxon>
        <taxon>Tracheophyta</taxon>
        <taxon>Spermatophyta</taxon>
        <taxon>Magnoliopsida</taxon>
        <taxon>eudicotyledons</taxon>
        <taxon>Gunneridae</taxon>
        <taxon>Pentapetalae</taxon>
        <taxon>asterids</taxon>
        <taxon>lamiids</taxon>
        <taxon>Lamiales</taxon>
        <taxon>Orobanchaceae</taxon>
        <taxon>Buchnereae</taxon>
        <taxon>Striga</taxon>
    </lineage>
</organism>